<feature type="region of interest" description="Disordered" evidence="2">
    <location>
        <begin position="303"/>
        <end position="333"/>
    </location>
</feature>
<organism evidence="3 4">
    <name type="scientific">Clathrus columnatus</name>
    <dbReference type="NCBI Taxonomy" id="1419009"/>
    <lineage>
        <taxon>Eukaryota</taxon>
        <taxon>Fungi</taxon>
        <taxon>Dikarya</taxon>
        <taxon>Basidiomycota</taxon>
        <taxon>Agaricomycotina</taxon>
        <taxon>Agaricomycetes</taxon>
        <taxon>Phallomycetidae</taxon>
        <taxon>Phallales</taxon>
        <taxon>Clathraceae</taxon>
        <taxon>Clathrus</taxon>
    </lineage>
</organism>
<feature type="compositionally biased region" description="Polar residues" evidence="2">
    <location>
        <begin position="186"/>
        <end position="199"/>
    </location>
</feature>
<dbReference type="Proteomes" id="UP001050691">
    <property type="component" value="Unassembled WGS sequence"/>
</dbReference>
<dbReference type="EMBL" id="BPWL01000006">
    <property type="protein sequence ID" value="GJJ11200.1"/>
    <property type="molecule type" value="Genomic_DNA"/>
</dbReference>
<reference evidence="3" key="1">
    <citation type="submission" date="2021-10" db="EMBL/GenBank/DDBJ databases">
        <title>De novo Genome Assembly of Clathrus columnatus (Basidiomycota, Fungi) Using Illumina and Nanopore Sequence Data.</title>
        <authorList>
            <person name="Ogiso-Tanaka E."/>
            <person name="Itagaki H."/>
            <person name="Hosoya T."/>
            <person name="Hosaka K."/>
        </authorList>
    </citation>
    <scope>NUCLEOTIDE SEQUENCE</scope>
    <source>
        <strain evidence="3">MO-923</strain>
    </source>
</reference>
<accession>A0AAV5AGZ4</accession>
<feature type="compositionally biased region" description="Polar residues" evidence="2">
    <location>
        <begin position="409"/>
        <end position="421"/>
    </location>
</feature>
<feature type="region of interest" description="Disordered" evidence="2">
    <location>
        <begin position="213"/>
        <end position="251"/>
    </location>
</feature>
<keyword evidence="1" id="KW-0175">Coiled coil</keyword>
<sequence length="456" mass="49793">MSRSPSFELPDHDPNPNRASIDLSMELERQLESEVDAGGPPLTKNQISSLDPNVLVHLVTQLRESVNHLNQEKEDLVKQLAESHLRIAEFKDTISLLTERCAGLEHDLEAARTKNKDDEEAISMLRSKVEESRQGLMRLQSERNAENSSKQKRMTLDLNAVRTPSWGSPRSANRTSFTPLAGSGLVSPNLSRRTPSLSVNDNDPGFAAFIASLPNSPLENGNDPANRRRSRFGVSRTPPSSSERVSPGRVSPAFAEMESIKRQLAAVQTELEEARHELQESNEAREASDSCVKALRDYISQLGPGDSPSLMPATNIPQNTQKGEHKSSKSSGWNLTSLWGSANQPTENMTVLKQRTASIASDDPNSPAQGLPLRSKFGSLFSRGTSISSTSTRPLSADFNHDEPILNGSDGSSIVETSEPASPSFADKNPSVYVHHAVEEDTPTPSDQGHVKQTHI</sequence>
<keyword evidence="4" id="KW-1185">Reference proteome</keyword>
<protein>
    <submittedName>
        <fullName evidence="3">Uncharacterized protein</fullName>
    </submittedName>
</protein>
<name>A0AAV5AGZ4_9AGAM</name>
<feature type="compositionally biased region" description="Polar residues" evidence="2">
    <location>
        <begin position="165"/>
        <end position="178"/>
    </location>
</feature>
<dbReference type="AlphaFoldDB" id="A0AAV5AGZ4"/>
<feature type="coiled-coil region" evidence="1">
    <location>
        <begin position="59"/>
        <end position="128"/>
    </location>
</feature>
<gene>
    <name evidence="3" type="ORF">Clacol_005432</name>
</gene>
<feature type="region of interest" description="Disordered" evidence="2">
    <location>
        <begin position="132"/>
        <end position="199"/>
    </location>
</feature>
<evidence type="ECO:0000313" key="3">
    <source>
        <dbReference type="EMBL" id="GJJ11200.1"/>
    </source>
</evidence>
<comment type="caution">
    <text evidence="3">The sequence shown here is derived from an EMBL/GenBank/DDBJ whole genome shotgun (WGS) entry which is preliminary data.</text>
</comment>
<feature type="region of interest" description="Disordered" evidence="2">
    <location>
        <begin position="385"/>
        <end position="456"/>
    </location>
</feature>
<evidence type="ECO:0000313" key="4">
    <source>
        <dbReference type="Proteomes" id="UP001050691"/>
    </source>
</evidence>
<evidence type="ECO:0000256" key="2">
    <source>
        <dbReference type="SAM" id="MobiDB-lite"/>
    </source>
</evidence>
<feature type="coiled-coil region" evidence="1">
    <location>
        <begin position="257"/>
        <end position="284"/>
    </location>
</feature>
<evidence type="ECO:0000256" key="1">
    <source>
        <dbReference type="SAM" id="Coils"/>
    </source>
</evidence>
<proteinExistence type="predicted"/>